<name>A0A0A8Y6S8_ARUDO</name>
<sequence length="17" mass="1774">MDGGAEPHSTCQNLEKG</sequence>
<proteinExistence type="predicted"/>
<dbReference type="AlphaFoldDB" id="A0A0A8Y6S8"/>
<organism evidence="1">
    <name type="scientific">Arundo donax</name>
    <name type="common">Giant reed</name>
    <name type="synonym">Donax arundinaceus</name>
    <dbReference type="NCBI Taxonomy" id="35708"/>
    <lineage>
        <taxon>Eukaryota</taxon>
        <taxon>Viridiplantae</taxon>
        <taxon>Streptophyta</taxon>
        <taxon>Embryophyta</taxon>
        <taxon>Tracheophyta</taxon>
        <taxon>Spermatophyta</taxon>
        <taxon>Magnoliopsida</taxon>
        <taxon>Liliopsida</taxon>
        <taxon>Poales</taxon>
        <taxon>Poaceae</taxon>
        <taxon>PACMAD clade</taxon>
        <taxon>Arundinoideae</taxon>
        <taxon>Arundineae</taxon>
        <taxon>Arundo</taxon>
    </lineage>
</organism>
<reference evidence="1" key="2">
    <citation type="journal article" date="2015" name="Data Brief">
        <title>Shoot transcriptome of the giant reed, Arundo donax.</title>
        <authorList>
            <person name="Barrero R.A."/>
            <person name="Guerrero F.D."/>
            <person name="Moolhuijzen P."/>
            <person name="Goolsby J.A."/>
            <person name="Tidwell J."/>
            <person name="Bellgard S.E."/>
            <person name="Bellgard M.I."/>
        </authorList>
    </citation>
    <scope>NUCLEOTIDE SEQUENCE</scope>
    <source>
        <tissue evidence="1">Shoot tissue taken approximately 20 cm above the soil surface</tissue>
    </source>
</reference>
<evidence type="ECO:0000313" key="1">
    <source>
        <dbReference type="EMBL" id="JAD20785.1"/>
    </source>
</evidence>
<accession>A0A0A8Y6S8</accession>
<protein>
    <submittedName>
        <fullName evidence="1">Uncharacterized protein</fullName>
    </submittedName>
</protein>
<dbReference type="EMBL" id="GBRH01277110">
    <property type="protein sequence ID" value="JAD20785.1"/>
    <property type="molecule type" value="Transcribed_RNA"/>
</dbReference>
<reference evidence="1" key="1">
    <citation type="submission" date="2014-09" db="EMBL/GenBank/DDBJ databases">
        <authorList>
            <person name="Magalhaes I.L.F."/>
            <person name="Oliveira U."/>
            <person name="Santos F.R."/>
            <person name="Vidigal T.H.D.A."/>
            <person name="Brescovit A.D."/>
            <person name="Santos A.J."/>
        </authorList>
    </citation>
    <scope>NUCLEOTIDE SEQUENCE</scope>
    <source>
        <tissue evidence="1">Shoot tissue taken approximately 20 cm above the soil surface</tissue>
    </source>
</reference>